<reference evidence="2" key="1">
    <citation type="submission" date="2020-04" db="EMBL/GenBank/DDBJ databases">
        <authorList>
            <person name="Zhang T."/>
        </authorList>
    </citation>
    <scope>NUCLEOTIDE SEQUENCE</scope>
    <source>
        <strain evidence="2">HKST-UBA09</strain>
    </source>
</reference>
<proteinExistence type="predicted"/>
<protein>
    <submittedName>
        <fullName evidence="2">Uncharacterized protein</fullName>
    </submittedName>
</protein>
<dbReference type="AlphaFoldDB" id="A0A955L9C7"/>
<keyword evidence="1" id="KW-1133">Transmembrane helix</keyword>
<feature type="transmembrane region" description="Helical" evidence="1">
    <location>
        <begin position="303"/>
        <end position="322"/>
    </location>
</feature>
<name>A0A955L9C7_9BACT</name>
<keyword evidence="1" id="KW-0472">Membrane</keyword>
<keyword evidence="1" id="KW-0812">Transmembrane</keyword>
<dbReference type="EMBL" id="JAGQLF010000005">
    <property type="protein sequence ID" value="MCA9386540.1"/>
    <property type="molecule type" value="Genomic_DNA"/>
</dbReference>
<evidence type="ECO:0000256" key="1">
    <source>
        <dbReference type="SAM" id="Phobius"/>
    </source>
</evidence>
<organism evidence="2 3">
    <name type="scientific">Candidatus Dojkabacteria bacterium</name>
    <dbReference type="NCBI Taxonomy" id="2099670"/>
    <lineage>
        <taxon>Bacteria</taxon>
        <taxon>Candidatus Dojkabacteria</taxon>
    </lineage>
</organism>
<feature type="transmembrane region" description="Helical" evidence="1">
    <location>
        <begin position="334"/>
        <end position="352"/>
    </location>
</feature>
<sequence length="465" mass="51499">MNTKRLKVFLTLILITIFIVLALPEFSFSIGNKTITYPSVGFSKIGIGADYGSLRKGQGIYPDQVYTGVINFEDKELSTEEKQTYLELLLSTIENRINAAKVNDIKVEGIVSDEEYRVSFHIPSYYERKEEYVKALLRRGDLALQYTAGGVDLPFNLTAENIRSISIAQNIKYKQTVQGQEGSPSQTQESSISGLNLKLYFNSDAKTEVLRLPSFVNYFQSVLNGEPYGANLLIDGEVTHDLVSDDSDFTLIRAIPRDIDNEKTRQDVAEIILTYFEQETPLDFNTVISDNVVSSAPAYNADGTTLIAVSAILGIGLLVIALIKQIGFSKAMAFSEMFMFTVLLTIAIIKFVQAPISAGFILGILILFTLNSILILWLLNSEDKDELVSNIGVTLMLSISTILGLLGIYVSGNIIGVFGQTIEILTAGLIALLISAYINFSFVINTFVLSKFSIKEFFGIRKKYE</sequence>
<gene>
    <name evidence="2" type="ORF">KC669_00750</name>
</gene>
<evidence type="ECO:0000313" key="2">
    <source>
        <dbReference type="EMBL" id="MCA9386540.1"/>
    </source>
</evidence>
<accession>A0A955L9C7</accession>
<reference evidence="2" key="2">
    <citation type="journal article" date="2021" name="Microbiome">
        <title>Successional dynamics and alternative stable states in a saline activated sludge microbial community over 9 years.</title>
        <authorList>
            <person name="Wang Y."/>
            <person name="Ye J."/>
            <person name="Ju F."/>
            <person name="Liu L."/>
            <person name="Boyd J.A."/>
            <person name="Deng Y."/>
            <person name="Parks D.H."/>
            <person name="Jiang X."/>
            <person name="Yin X."/>
            <person name="Woodcroft B.J."/>
            <person name="Tyson G.W."/>
            <person name="Hugenholtz P."/>
            <person name="Polz M.F."/>
            <person name="Zhang T."/>
        </authorList>
    </citation>
    <scope>NUCLEOTIDE SEQUENCE</scope>
    <source>
        <strain evidence="2">HKST-UBA09</strain>
    </source>
</reference>
<comment type="caution">
    <text evidence="2">The sequence shown here is derived from an EMBL/GenBank/DDBJ whole genome shotgun (WGS) entry which is preliminary data.</text>
</comment>
<evidence type="ECO:0000313" key="3">
    <source>
        <dbReference type="Proteomes" id="UP000714915"/>
    </source>
</evidence>
<feature type="transmembrane region" description="Helical" evidence="1">
    <location>
        <begin position="424"/>
        <end position="448"/>
    </location>
</feature>
<feature type="transmembrane region" description="Helical" evidence="1">
    <location>
        <begin position="358"/>
        <end position="379"/>
    </location>
</feature>
<dbReference type="Proteomes" id="UP000714915">
    <property type="component" value="Unassembled WGS sequence"/>
</dbReference>
<feature type="transmembrane region" description="Helical" evidence="1">
    <location>
        <begin position="391"/>
        <end position="412"/>
    </location>
</feature>